<gene>
    <name evidence="1" type="ORF">ESD82_16360</name>
</gene>
<dbReference type="SUPFAM" id="SSF46689">
    <property type="entry name" value="Homeodomain-like"/>
    <property type="match status" value="1"/>
</dbReference>
<accession>A0AAE6TWP2</accession>
<dbReference type="AlphaFoldDB" id="A0AAE6TWP2"/>
<dbReference type="Gene3D" id="1.10.10.730">
    <property type="entry name" value="KorB DNA-binding domain"/>
    <property type="match status" value="1"/>
</dbReference>
<evidence type="ECO:0000313" key="1">
    <source>
        <dbReference type="EMBL" id="QFG37680.1"/>
    </source>
</evidence>
<dbReference type="GeneID" id="96993357"/>
<dbReference type="Proteomes" id="UP000326453">
    <property type="component" value="Chromosome 1"/>
</dbReference>
<dbReference type="RefSeq" id="WP_147427831.1">
    <property type="nucleotide sequence ID" value="NZ_CP044426.1"/>
</dbReference>
<dbReference type="InterPro" id="IPR042075">
    <property type="entry name" value="KorB_DNA-db"/>
</dbReference>
<dbReference type="InterPro" id="IPR009057">
    <property type="entry name" value="Homeodomain-like_sf"/>
</dbReference>
<reference evidence="1 2" key="1">
    <citation type="submission" date="2019-01" db="EMBL/GenBank/DDBJ databases">
        <title>Complete Genome Sequence and Annotation of the Paracoccus pantotrophus type strain DSM 2944.</title>
        <authorList>
            <person name="Bockwoldt J.A."/>
            <person name="Zimmermann M."/>
            <person name="Tiso T."/>
            <person name="Blank L.M."/>
        </authorList>
    </citation>
    <scope>NUCLEOTIDE SEQUENCE [LARGE SCALE GENOMIC DNA]</scope>
    <source>
        <strain evidence="1 2">DSM 2944</strain>
    </source>
</reference>
<proteinExistence type="predicted"/>
<evidence type="ECO:0000313" key="2">
    <source>
        <dbReference type="Proteomes" id="UP000326453"/>
    </source>
</evidence>
<sequence length="40" mass="4286">MRQAQAIRQLASEGLTKSAIAQRLGVSERSVYRALGKVAA</sequence>
<dbReference type="EMBL" id="CP044426">
    <property type="protein sequence ID" value="QFG37680.1"/>
    <property type="molecule type" value="Genomic_DNA"/>
</dbReference>
<protein>
    <submittedName>
        <fullName evidence="1">Helix-turn-helix domain-containing protein</fullName>
    </submittedName>
</protein>
<organism evidence="1 2">
    <name type="scientific">Paracoccus pantotrophus</name>
    <name type="common">Thiosphaera pantotropha</name>
    <dbReference type="NCBI Taxonomy" id="82367"/>
    <lineage>
        <taxon>Bacteria</taxon>
        <taxon>Pseudomonadati</taxon>
        <taxon>Pseudomonadota</taxon>
        <taxon>Alphaproteobacteria</taxon>
        <taxon>Rhodobacterales</taxon>
        <taxon>Paracoccaceae</taxon>
        <taxon>Paracoccus</taxon>
    </lineage>
</organism>
<dbReference type="KEGG" id="ppan:ESD82_16360"/>
<dbReference type="Pfam" id="PF13384">
    <property type="entry name" value="HTH_23"/>
    <property type="match status" value="1"/>
</dbReference>
<name>A0AAE6TWP2_PARPN</name>